<dbReference type="RefSeq" id="XP_062686911.1">
    <property type="nucleotide sequence ID" value="XM_062828669.1"/>
</dbReference>
<feature type="region of interest" description="Disordered" evidence="1">
    <location>
        <begin position="118"/>
        <end position="152"/>
    </location>
</feature>
<dbReference type="Proteomes" id="UP001278500">
    <property type="component" value="Unassembled WGS sequence"/>
</dbReference>
<reference evidence="2" key="1">
    <citation type="journal article" date="2023" name="Mol. Phylogenet. Evol.">
        <title>Genome-scale phylogeny and comparative genomics of the fungal order Sordariales.</title>
        <authorList>
            <person name="Hensen N."/>
            <person name="Bonometti L."/>
            <person name="Westerberg I."/>
            <person name="Brannstrom I.O."/>
            <person name="Guillou S."/>
            <person name="Cros-Aarteil S."/>
            <person name="Calhoun S."/>
            <person name="Haridas S."/>
            <person name="Kuo A."/>
            <person name="Mondo S."/>
            <person name="Pangilinan J."/>
            <person name="Riley R."/>
            <person name="LaButti K."/>
            <person name="Andreopoulos B."/>
            <person name="Lipzen A."/>
            <person name="Chen C."/>
            <person name="Yan M."/>
            <person name="Daum C."/>
            <person name="Ng V."/>
            <person name="Clum A."/>
            <person name="Steindorff A."/>
            <person name="Ohm R.A."/>
            <person name="Martin F."/>
            <person name="Silar P."/>
            <person name="Natvig D.O."/>
            <person name="Lalanne C."/>
            <person name="Gautier V."/>
            <person name="Ament-Velasquez S.L."/>
            <person name="Kruys A."/>
            <person name="Hutchinson M.I."/>
            <person name="Powell A.J."/>
            <person name="Barry K."/>
            <person name="Miller A.N."/>
            <person name="Grigoriev I.V."/>
            <person name="Debuchy R."/>
            <person name="Gladieux P."/>
            <person name="Hiltunen Thoren M."/>
            <person name="Johannesson H."/>
        </authorList>
    </citation>
    <scope>NUCLEOTIDE SEQUENCE</scope>
    <source>
        <strain evidence="2">CBS 560.94</strain>
    </source>
</reference>
<feature type="region of interest" description="Disordered" evidence="1">
    <location>
        <begin position="453"/>
        <end position="636"/>
    </location>
</feature>
<comment type="caution">
    <text evidence="2">The sequence shown here is derived from an EMBL/GenBank/DDBJ whole genome shotgun (WGS) entry which is preliminary data.</text>
</comment>
<feature type="region of interest" description="Disordered" evidence="1">
    <location>
        <begin position="203"/>
        <end position="247"/>
    </location>
</feature>
<protein>
    <submittedName>
        <fullName evidence="2">Uncharacterized protein</fullName>
    </submittedName>
</protein>
<feature type="compositionally biased region" description="Polar residues" evidence="1">
    <location>
        <begin position="203"/>
        <end position="212"/>
    </location>
</feature>
<feature type="compositionally biased region" description="Low complexity" evidence="1">
    <location>
        <begin position="605"/>
        <end position="615"/>
    </location>
</feature>
<name>A0AAE0JQK7_9PEZI</name>
<feature type="compositionally biased region" description="Low complexity" evidence="1">
    <location>
        <begin position="118"/>
        <end position="128"/>
    </location>
</feature>
<feature type="compositionally biased region" description="Basic residues" evidence="1">
    <location>
        <begin position="619"/>
        <end position="628"/>
    </location>
</feature>
<feature type="compositionally biased region" description="Basic and acidic residues" evidence="1">
    <location>
        <begin position="539"/>
        <end position="579"/>
    </location>
</feature>
<feature type="region of interest" description="Disordered" evidence="1">
    <location>
        <begin position="1"/>
        <end position="57"/>
    </location>
</feature>
<accession>A0AAE0JQK7</accession>
<reference evidence="2" key="2">
    <citation type="submission" date="2023-06" db="EMBL/GenBank/DDBJ databases">
        <authorList>
            <consortium name="Lawrence Berkeley National Laboratory"/>
            <person name="Haridas S."/>
            <person name="Hensen N."/>
            <person name="Bonometti L."/>
            <person name="Westerberg I."/>
            <person name="Brannstrom I.O."/>
            <person name="Guillou S."/>
            <person name="Cros-Aarteil S."/>
            <person name="Calhoun S."/>
            <person name="Kuo A."/>
            <person name="Mondo S."/>
            <person name="Pangilinan J."/>
            <person name="Riley R."/>
            <person name="Labutti K."/>
            <person name="Andreopoulos B."/>
            <person name="Lipzen A."/>
            <person name="Chen C."/>
            <person name="Yanf M."/>
            <person name="Daum C."/>
            <person name="Ng V."/>
            <person name="Clum A."/>
            <person name="Steindorff A."/>
            <person name="Ohm R."/>
            <person name="Martin F."/>
            <person name="Silar P."/>
            <person name="Natvig D."/>
            <person name="Lalanne C."/>
            <person name="Gautier V."/>
            <person name="Ament-Velasquez S.L."/>
            <person name="Kruys A."/>
            <person name="Hutchinson M.I."/>
            <person name="Powell A.J."/>
            <person name="Barry K."/>
            <person name="Miller A.N."/>
            <person name="Grigoriev I.V."/>
            <person name="Debuchy R."/>
            <person name="Gladieux P."/>
            <person name="Thoren M.H."/>
            <person name="Johannesson H."/>
        </authorList>
    </citation>
    <scope>NUCLEOTIDE SEQUENCE</scope>
    <source>
        <strain evidence="2">CBS 560.94</strain>
    </source>
</reference>
<dbReference type="AlphaFoldDB" id="A0AAE0JQK7"/>
<feature type="compositionally biased region" description="Low complexity" evidence="1">
    <location>
        <begin position="319"/>
        <end position="328"/>
    </location>
</feature>
<organism evidence="2 3">
    <name type="scientific">Neurospora tetraspora</name>
    <dbReference type="NCBI Taxonomy" id="94610"/>
    <lineage>
        <taxon>Eukaryota</taxon>
        <taxon>Fungi</taxon>
        <taxon>Dikarya</taxon>
        <taxon>Ascomycota</taxon>
        <taxon>Pezizomycotina</taxon>
        <taxon>Sordariomycetes</taxon>
        <taxon>Sordariomycetidae</taxon>
        <taxon>Sordariales</taxon>
        <taxon>Sordariaceae</taxon>
        <taxon>Neurospora</taxon>
    </lineage>
</organism>
<feature type="compositionally biased region" description="Basic and acidic residues" evidence="1">
    <location>
        <begin position="464"/>
        <end position="508"/>
    </location>
</feature>
<gene>
    <name evidence="2" type="ORF">B0H65DRAFT_516490</name>
</gene>
<sequence>MCGVYQGPPSNHPPPNSLLAHPVALQAEINNSRAPVAPMDLVPDSDSSAEKPHRTRAWHPRGAMSLQEAPELAFHRLIRMGNSVPAPPHQQPAAQEAPSRKKRSALYDPVRDIVLPAPESSPVAAEPVQGHTLSDDGNIETTMGTTPSPTLSEPGFRNIAGNNTQFADPNAQVEIDLNTALTIRLSDFRRPLASAFPRTSVTAVKPNQYQNRGQEKVPLPQTPPSQPATQASPPDAPKTSPIPQRATRLNVPATYNDMIAQETLLHQSNPELHEQVREAASYGFTTTLQPGNKRSSDAALSPPSEGQEPPIKKLHNRGGARPGAGRPATKMLRQLASGTAPQPLRAGSLWDRPTSAFGASGSGSRSGRASVAGAGSLSGSYSAFTFAPSADPHNQPPNFPPASAGPSGLIGTSPSKGKKRKADEAGVLSLDENLPAPVSSSSVAASVLEVLKGEPPRLPLAALDIEKGGDAGGGKGHDTSSDDKKEEERKEEVVEHKVAGEETKSCEKPEEENTPWLQWENLRGGKGEGLRSESASPKSKAEETRGAQEPECRTQAEGDEKRQATAKGTEKGNGKRKAEAITPVAEPAAEEPAKDEPPAKRAKTAAMSSSAVSEASVRRSARPRKPTAKVRDNMIQ</sequence>
<proteinExistence type="predicted"/>
<dbReference type="GeneID" id="87865823"/>
<feature type="compositionally biased region" description="Low complexity" evidence="1">
    <location>
        <begin position="355"/>
        <end position="383"/>
    </location>
</feature>
<feature type="region of interest" description="Disordered" evidence="1">
    <location>
        <begin position="82"/>
        <end position="103"/>
    </location>
</feature>
<evidence type="ECO:0000313" key="3">
    <source>
        <dbReference type="Proteomes" id="UP001278500"/>
    </source>
</evidence>
<feature type="compositionally biased region" description="Polar residues" evidence="1">
    <location>
        <begin position="139"/>
        <end position="151"/>
    </location>
</feature>
<keyword evidence="3" id="KW-1185">Reference proteome</keyword>
<evidence type="ECO:0000256" key="1">
    <source>
        <dbReference type="SAM" id="MobiDB-lite"/>
    </source>
</evidence>
<dbReference type="EMBL" id="JAUEPP010000001">
    <property type="protein sequence ID" value="KAK3355533.1"/>
    <property type="molecule type" value="Genomic_DNA"/>
</dbReference>
<feature type="region of interest" description="Disordered" evidence="1">
    <location>
        <begin position="286"/>
        <end position="439"/>
    </location>
</feature>
<evidence type="ECO:0000313" key="2">
    <source>
        <dbReference type="EMBL" id="KAK3355533.1"/>
    </source>
</evidence>